<evidence type="ECO:0000313" key="2">
    <source>
        <dbReference type="EMBL" id="PMD51495.1"/>
    </source>
</evidence>
<dbReference type="RefSeq" id="XP_024728399.1">
    <property type="nucleotide sequence ID" value="XM_024871246.1"/>
</dbReference>
<reference evidence="2 3" key="1">
    <citation type="submission" date="2016-04" db="EMBL/GenBank/DDBJ databases">
        <title>A degradative enzymes factory behind the ericoid mycorrhizal symbiosis.</title>
        <authorList>
            <consortium name="DOE Joint Genome Institute"/>
            <person name="Martino E."/>
            <person name="Morin E."/>
            <person name="Grelet G."/>
            <person name="Kuo A."/>
            <person name="Kohler A."/>
            <person name="Daghino S."/>
            <person name="Barry K."/>
            <person name="Choi C."/>
            <person name="Cichocki N."/>
            <person name="Clum A."/>
            <person name="Copeland A."/>
            <person name="Hainaut M."/>
            <person name="Haridas S."/>
            <person name="Labutti K."/>
            <person name="Lindquist E."/>
            <person name="Lipzen A."/>
            <person name="Khouja H.-R."/>
            <person name="Murat C."/>
            <person name="Ohm R."/>
            <person name="Olson A."/>
            <person name="Spatafora J."/>
            <person name="Veneault-Fourrey C."/>
            <person name="Henrissat B."/>
            <person name="Grigoriev I."/>
            <person name="Martin F."/>
            <person name="Perotto S."/>
        </authorList>
    </citation>
    <scope>NUCLEOTIDE SEQUENCE [LARGE SCALE GENOMIC DNA]</scope>
    <source>
        <strain evidence="2 3">E</strain>
    </source>
</reference>
<dbReference type="Proteomes" id="UP000235371">
    <property type="component" value="Unassembled WGS sequence"/>
</dbReference>
<dbReference type="EMBL" id="KZ613912">
    <property type="protein sequence ID" value="PMD51495.1"/>
    <property type="molecule type" value="Genomic_DNA"/>
</dbReference>
<feature type="compositionally biased region" description="Basic and acidic residues" evidence="1">
    <location>
        <begin position="191"/>
        <end position="206"/>
    </location>
</feature>
<evidence type="ECO:0000313" key="3">
    <source>
        <dbReference type="Proteomes" id="UP000235371"/>
    </source>
</evidence>
<dbReference type="InParanoid" id="A0A2J6SL58"/>
<feature type="region of interest" description="Disordered" evidence="1">
    <location>
        <begin position="191"/>
        <end position="219"/>
    </location>
</feature>
<protein>
    <submittedName>
        <fullName evidence="2">Uncharacterized protein</fullName>
    </submittedName>
</protein>
<dbReference type="OrthoDB" id="10369939at2759"/>
<gene>
    <name evidence="2" type="ORF">K444DRAFT_233387</name>
</gene>
<sequence>MDQTTSTYSCSKIYNRCLHLLKATVSACSTIDQKPKDVFILEQSWGRLVLWDEVFKDQNLDETLNKSPILRDTALRLFYGIGVTLSKDVLPLVLSRRSETQEDDLQDLADKMSTELKEATMDWGELETNRNPPYTLSIAAEAISFYVLHLLSLQPTIESLLRFYLCNRALREDAHKSAELTLSSVPLHGEITHERDDNDYEIRDGLEGDSAPATSSSTQYLQPELCVQNRAETSEMVEMVPRSPDLNHPHRPVLVIPTSKPRSLQCFSSPNSPFVVVPDSVPSNTQVQMPQRSFSFCGSLEGMECSSPLVMVHSMP</sequence>
<evidence type="ECO:0000256" key="1">
    <source>
        <dbReference type="SAM" id="MobiDB-lite"/>
    </source>
</evidence>
<accession>A0A2J6SL58</accession>
<dbReference type="GeneID" id="36579328"/>
<name>A0A2J6SL58_9HELO</name>
<keyword evidence="3" id="KW-1185">Reference proteome</keyword>
<organism evidence="2 3">
    <name type="scientific">Hyaloscypha bicolor E</name>
    <dbReference type="NCBI Taxonomy" id="1095630"/>
    <lineage>
        <taxon>Eukaryota</taxon>
        <taxon>Fungi</taxon>
        <taxon>Dikarya</taxon>
        <taxon>Ascomycota</taxon>
        <taxon>Pezizomycotina</taxon>
        <taxon>Leotiomycetes</taxon>
        <taxon>Helotiales</taxon>
        <taxon>Hyaloscyphaceae</taxon>
        <taxon>Hyaloscypha</taxon>
        <taxon>Hyaloscypha bicolor</taxon>
    </lineage>
</organism>
<dbReference type="AlphaFoldDB" id="A0A2J6SL58"/>
<proteinExistence type="predicted"/>